<gene>
    <name evidence="8" type="ORF">X474_13550</name>
</gene>
<keyword evidence="3 5" id="KW-1005">Bacterial flagellum biogenesis</keyword>
<feature type="region of interest" description="Disordered" evidence="6">
    <location>
        <begin position="226"/>
        <end position="260"/>
    </location>
</feature>
<dbReference type="Proteomes" id="UP000032233">
    <property type="component" value="Unassembled WGS sequence"/>
</dbReference>
<name>A0A0D2JVD5_9BACT</name>
<feature type="compositionally biased region" description="Acidic residues" evidence="6">
    <location>
        <begin position="240"/>
        <end position="250"/>
    </location>
</feature>
<dbReference type="Gene3D" id="2.30.30.910">
    <property type="match status" value="1"/>
</dbReference>
<evidence type="ECO:0000313" key="8">
    <source>
        <dbReference type="EMBL" id="KIX13505.1"/>
    </source>
</evidence>
<evidence type="ECO:0000256" key="5">
    <source>
        <dbReference type="RuleBase" id="RU362076"/>
    </source>
</evidence>
<evidence type="ECO:0000256" key="4">
    <source>
        <dbReference type="ARBA" id="ARBA00024746"/>
    </source>
</evidence>
<dbReference type="Pfam" id="PF03963">
    <property type="entry name" value="FlgD"/>
    <property type="match status" value="1"/>
</dbReference>
<dbReference type="InParanoid" id="A0A0D2JVD5"/>
<dbReference type="FunCoup" id="A0A0D2JVD5">
    <property type="interactions" value="117"/>
</dbReference>
<sequence>MIYQTTATQLNSTTTGTGSKTTGPDSGQGKDVFLKLFMTQMTNQNPLDPMDNSEFTAQLATFSSLEQLTKINTNLEGLASIKTSVNTSTALSLVGREVEFSGNLMPVGENHVGKLNYTLPAKSSKTSVTITNTEGDIVRDYELGELEAGYRTLEWDGNDNQGNRVEPGVYKIAISAYNSRDEVIKIEDYTVSGLVTGYERGEDGTAYLLLGDDSALPLEKVMSVSQAKTTTGDTNLGTDGGDDSEEESTEEASSTSSDDDTDILDVLKKIATVGGMAAALL</sequence>
<dbReference type="InterPro" id="IPR005648">
    <property type="entry name" value="FlgD"/>
</dbReference>
<evidence type="ECO:0000256" key="3">
    <source>
        <dbReference type="ARBA" id="ARBA00022795"/>
    </source>
</evidence>
<dbReference type="InterPro" id="IPR025965">
    <property type="entry name" value="FlgD/Vpr_Ig-like"/>
</dbReference>
<proteinExistence type="inferred from homology"/>
<keyword evidence="9" id="KW-1185">Reference proteome</keyword>
<feature type="domain" description="FlgD/Vpr Ig-like" evidence="7">
    <location>
        <begin position="112"/>
        <end position="178"/>
    </location>
</feature>
<accession>A0A0D2JVD5</accession>
<comment type="function">
    <text evidence="4 5">Required for flagellar hook formation. May act as a scaffolding protein.</text>
</comment>
<protein>
    <recommendedName>
        <fullName evidence="2 5">Basal-body rod modification protein FlgD</fullName>
    </recommendedName>
</protein>
<dbReference type="PATRIC" id="fig|1429043.3.peg.2879"/>
<dbReference type="Pfam" id="PF13860">
    <property type="entry name" value="FlgD_ig"/>
    <property type="match status" value="1"/>
</dbReference>
<dbReference type="Gene3D" id="2.60.40.4070">
    <property type="match status" value="1"/>
</dbReference>
<evidence type="ECO:0000256" key="1">
    <source>
        <dbReference type="ARBA" id="ARBA00010577"/>
    </source>
</evidence>
<dbReference type="EMBL" id="AZAC01000015">
    <property type="protein sequence ID" value="KIX13505.1"/>
    <property type="molecule type" value="Genomic_DNA"/>
</dbReference>
<organism evidence="8 9">
    <name type="scientific">Dethiosulfatarculus sandiegensis</name>
    <dbReference type="NCBI Taxonomy" id="1429043"/>
    <lineage>
        <taxon>Bacteria</taxon>
        <taxon>Pseudomonadati</taxon>
        <taxon>Thermodesulfobacteriota</taxon>
        <taxon>Desulfarculia</taxon>
        <taxon>Desulfarculales</taxon>
        <taxon>Desulfarculaceae</taxon>
        <taxon>Dethiosulfatarculus</taxon>
    </lineage>
</organism>
<dbReference type="STRING" id="1429043.X474_13550"/>
<dbReference type="AlphaFoldDB" id="A0A0D2JVD5"/>
<dbReference type="OrthoDB" id="9785233at2"/>
<reference evidence="8 9" key="1">
    <citation type="submission" date="2013-11" db="EMBL/GenBank/DDBJ databases">
        <title>Metagenomic analysis of a methanogenic consortium involved in long chain n-alkane degradation.</title>
        <authorList>
            <person name="Davidova I.A."/>
            <person name="Callaghan A.V."/>
            <person name="Wawrik B."/>
            <person name="Pruitt S."/>
            <person name="Marks C."/>
            <person name="Duncan K.E."/>
            <person name="Suflita J.M."/>
        </authorList>
    </citation>
    <scope>NUCLEOTIDE SEQUENCE [LARGE SCALE GENOMIC DNA]</scope>
    <source>
        <strain evidence="8 9">SPR</strain>
    </source>
</reference>
<dbReference type="RefSeq" id="WP_052515142.1">
    <property type="nucleotide sequence ID" value="NZ_AZAC01000015.1"/>
</dbReference>
<comment type="similarity">
    <text evidence="1 5">Belongs to the FlgD family.</text>
</comment>
<dbReference type="GO" id="GO:0044781">
    <property type="term" value="P:bacterial-type flagellum organization"/>
    <property type="evidence" value="ECO:0007669"/>
    <property type="project" value="UniProtKB-UniRule"/>
</dbReference>
<evidence type="ECO:0000313" key="9">
    <source>
        <dbReference type="Proteomes" id="UP000032233"/>
    </source>
</evidence>
<evidence type="ECO:0000256" key="6">
    <source>
        <dbReference type="SAM" id="MobiDB-lite"/>
    </source>
</evidence>
<evidence type="ECO:0000256" key="2">
    <source>
        <dbReference type="ARBA" id="ARBA00016013"/>
    </source>
</evidence>
<comment type="caution">
    <text evidence="8">The sequence shown here is derived from an EMBL/GenBank/DDBJ whole genome shotgun (WGS) entry which is preliminary data.</text>
</comment>
<evidence type="ECO:0000259" key="7">
    <source>
        <dbReference type="Pfam" id="PF13860"/>
    </source>
</evidence>
<feature type="region of interest" description="Disordered" evidence="6">
    <location>
        <begin position="1"/>
        <end position="26"/>
    </location>
</feature>